<keyword evidence="1" id="KW-0812">Transmembrane</keyword>
<reference evidence="2 3" key="1">
    <citation type="submission" date="2019-04" db="EMBL/GenBank/DDBJ databases">
        <title>Annotation for the trematode Fasciola gigantica.</title>
        <authorList>
            <person name="Choi Y.-J."/>
        </authorList>
    </citation>
    <scope>NUCLEOTIDE SEQUENCE [LARGE SCALE GENOMIC DNA]</scope>
    <source>
        <strain evidence="2">Uganda_cow_1</strain>
    </source>
</reference>
<keyword evidence="1" id="KW-1133">Transmembrane helix</keyword>
<organism evidence="2 3">
    <name type="scientific">Fasciola gigantica</name>
    <name type="common">Giant liver fluke</name>
    <dbReference type="NCBI Taxonomy" id="46835"/>
    <lineage>
        <taxon>Eukaryota</taxon>
        <taxon>Metazoa</taxon>
        <taxon>Spiralia</taxon>
        <taxon>Lophotrochozoa</taxon>
        <taxon>Platyhelminthes</taxon>
        <taxon>Trematoda</taxon>
        <taxon>Digenea</taxon>
        <taxon>Plagiorchiida</taxon>
        <taxon>Echinostomata</taxon>
        <taxon>Echinostomatoidea</taxon>
        <taxon>Fasciolidae</taxon>
        <taxon>Fasciola</taxon>
    </lineage>
</organism>
<dbReference type="AlphaFoldDB" id="A0A504YLR3"/>
<evidence type="ECO:0000256" key="1">
    <source>
        <dbReference type="SAM" id="Phobius"/>
    </source>
</evidence>
<proteinExistence type="predicted"/>
<gene>
    <name evidence="2" type="ORF">FGIG_07334</name>
</gene>
<name>A0A504YLR3_FASGI</name>
<accession>A0A504YLR3</accession>
<evidence type="ECO:0000313" key="3">
    <source>
        <dbReference type="Proteomes" id="UP000316759"/>
    </source>
</evidence>
<sequence>MFDSLSDLRTLLYSLFFITCLFLLVFSVEPRRESCVGVPVGTTLFHVH</sequence>
<dbReference type="Proteomes" id="UP000316759">
    <property type="component" value="Unassembled WGS sequence"/>
</dbReference>
<keyword evidence="1" id="KW-0472">Membrane</keyword>
<comment type="caution">
    <text evidence="2">The sequence shown here is derived from an EMBL/GenBank/DDBJ whole genome shotgun (WGS) entry which is preliminary data.</text>
</comment>
<dbReference type="EMBL" id="SUNJ01008173">
    <property type="protein sequence ID" value="TPP61425.1"/>
    <property type="molecule type" value="Genomic_DNA"/>
</dbReference>
<protein>
    <submittedName>
        <fullName evidence="2">Uncharacterized protein</fullName>
    </submittedName>
</protein>
<keyword evidence="3" id="KW-1185">Reference proteome</keyword>
<feature type="transmembrane region" description="Helical" evidence="1">
    <location>
        <begin position="12"/>
        <end position="28"/>
    </location>
</feature>
<evidence type="ECO:0000313" key="2">
    <source>
        <dbReference type="EMBL" id="TPP61425.1"/>
    </source>
</evidence>